<sequence length="221" mass="23771">MQALIAELSRMIDEADREGANRLIDRWAATHGYQSALSEVLEPLLREVGERWEREDISLAQSFVAGKVAEDILNKALAAAPAGTLREVRGTVVLGNIEDDYHSLGRRMVGTFLRAAGWGVIDLGNDVPAVEFVDRAVEAGARVIGVSAMMLVTARGIRAVREELDRRGLSGRIMLAVGGAIFKVRPELVAEVGGDGTAENAIAAPALMESLRERSLRGEGQ</sequence>
<dbReference type="AlphaFoldDB" id="A0A0B5BDX1"/>
<dbReference type="GO" id="GO:0031419">
    <property type="term" value="F:cobalamin binding"/>
    <property type="evidence" value="ECO:0007669"/>
    <property type="project" value="InterPro"/>
</dbReference>
<keyword evidence="5" id="KW-1185">Reference proteome</keyword>
<dbReference type="GO" id="GO:0046653">
    <property type="term" value="P:tetrahydrofolate metabolic process"/>
    <property type="evidence" value="ECO:0007669"/>
    <property type="project" value="TreeGrafter"/>
</dbReference>
<dbReference type="InterPro" id="IPR036594">
    <property type="entry name" value="Meth_synthase_dom"/>
</dbReference>
<dbReference type="Proteomes" id="UP000057609">
    <property type="component" value="Chromosome"/>
</dbReference>
<dbReference type="STRING" id="345632.GPICK_11490"/>
<dbReference type="EMBL" id="CP009788">
    <property type="protein sequence ID" value="AJE04908.1"/>
    <property type="molecule type" value="Genomic_DNA"/>
</dbReference>
<dbReference type="GO" id="GO:0050667">
    <property type="term" value="P:homocysteine metabolic process"/>
    <property type="evidence" value="ECO:0007669"/>
    <property type="project" value="TreeGrafter"/>
</dbReference>
<protein>
    <submittedName>
        <fullName evidence="4">Corrinoid-binding protein</fullName>
    </submittedName>
</protein>
<dbReference type="InterPro" id="IPR036724">
    <property type="entry name" value="Cobalamin-bd_sf"/>
</dbReference>
<feature type="domain" description="B12-binding" evidence="3">
    <location>
        <begin position="89"/>
        <end position="218"/>
    </location>
</feature>
<dbReference type="GO" id="GO:0005829">
    <property type="term" value="C:cytosol"/>
    <property type="evidence" value="ECO:0007669"/>
    <property type="project" value="TreeGrafter"/>
</dbReference>
<dbReference type="KEGG" id="gpi:GPICK_11490"/>
<evidence type="ECO:0000313" key="4">
    <source>
        <dbReference type="EMBL" id="AJE04908.1"/>
    </source>
</evidence>
<dbReference type="InterPro" id="IPR006158">
    <property type="entry name" value="Cobalamin-bd"/>
</dbReference>
<evidence type="ECO:0000259" key="3">
    <source>
        <dbReference type="PROSITE" id="PS51332"/>
    </source>
</evidence>
<evidence type="ECO:0000256" key="1">
    <source>
        <dbReference type="ARBA" id="ARBA00022723"/>
    </source>
</evidence>
<proteinExistence type="predicted"/>
<gene>
    <name evidence="4" type="ORF">GPICK_11490</name>
</gene>
<dbReference type="InterPro" id="IPR003759">
    <property type="entry name" value="Cbl-bd_cap"/>
</dbReference>
<name>A0A0B5BDX1_9BACT</name>
<evidence type="ECO:0000313" key="5">
    <source>
        <dbReference type="Proteomes" id="UP000057609"/>
    </source>
</evidence>
<reference evidence="4 5" key="1">
    <citation type="journal article" date="2015" name="Genome Announc.">
        <title>Complete Genome of Geobacter pickeringii G13T, a Metal-Reducing Isolate from Sedimentary Kaolin Deposits.</title>
        <authorList>
            <person name="Badalamenti J.P."/>
            <person name="Bond D.R."/>
        </authorList>
    </citation>
    <scope>NUCLEOTIDE SEQUENCE [LARGE SCALE GENOMIC DNA]</scope>
    <source>
        <strain evidence="4 5">G13</strain>
    </source>
</reference>
<dbReference type="GO" id="GO:0008705">
    <property type="term" value="F:methionine synthase activity"/>
    <property type="evidence" value="ECO:0007669"/>
    <property type="project" value="TreeGrafter"/>
</dbReference>
<keyword evidence="2" id="KW-0170">Cobalt</keyword>
<dbReference type="InterPro" id="IPR050554">
    <property type="entry name" value="Met_Synthase/Corrinoid"/>
</dbReference>
<dbReference type="HOGENOM" id="CLU_082102_2_0_7"/>
<keyword evidence="1" id="KW-0479">Metal-binding</keyword>
<organism evidence="4 5">
    <name type="scientific">Geobacter pickeringii</name>
    <dbReference type="NCBI Taxonomy" id="345632"/>
    <lineage>
        <taxon>Bacteria</taxon>
        <taxon>Pseudomonadati</taxon>
        <taxon>Thermodesulfobacteriota</taxon>
        <taxon>Desulfuromonadia</taxon>
        <taxon>Geobacterales</taxon>
        <taxon>Geobacteraceae</taxon>
        <taxon>Geobacter</taxon>
    </lineage>
</organism>
<dbReference type="PANTHER" id="PTHR45833:SF1">
    <property type="entry name" value="METHIONINE SYNTHASE"/>
    <property type="match status" value="1"/>
</dbReference>
<dbReference type="PROSITE" id="PS51332">
    <property type="entry name" value="B12_BINDING"/>
    <property type="match status" value="1"/>
</dbReference>
<dbReference type="PANTHER" id="PTHR45833">
    <property type="entry name" value="METHIONINE SYNTHASE"/>
    <property type="match status" value="1"/>
</dbReference>
<dbReference type="Pfam" id="PF02607">
    <property type="entry name" value="B12-binding_2"/>
    <property type="match status" value="1"/>
</dbReference>
<dbReference type="Pfam" id="PF02310">
    <property type="entry name" value="B12-binding"/>
    <property type="match status" value="1"/>
</dbReference>
<accession>A0A0B5BDX1</accession>
<evidence type="ECO:0000256" key="2">
    <source>
        <dbReference type="ARBA" id="ARBA00023285"/>
    </source>
</evidence>
<dbReference type="SUPFAM" id="SSF52242">
    <property type="entry name" value="Cobalamin (vitamin B12)-binding domain"/>
    <property type="match status" value="1"/>
</dbReference>
<dbReference type="Gene3D" id="1.10.1240.10">
    <property type="entry name" value="Methionine synthase domain"/>
    <property type="match status" value="1"/>
</dbReference>
<dbReference type="GO" id="GO:0046872">
    <property type="term" value="F:metal ion binding"/>
    <property type="evidence" value="ECO:0007669"/>
    <property type="project" value="UniProtKB-KW"/>
</dbReference>
<dbReference type="Gene3D" id="3.40.50.280">
    <property type="entry name" value="Cobalamin-binding domain"/>
    <property type="match status" value="1"/>
</dbReference>